<dbReference type="AlphaFoldDB" id="W6S2V5"/>
<dbReference type="EMBL" id="HG916854">
    <property type="protein sequence ID" value="CDM60721.1"/>
    <property type="molecule type" value="Genomic_DNA"/>
</dbReference>
<dbReference type="Proteomes" id="UP000019443">
    <property type="component" value="Plasmid pLPU83c"/>
</dbReference>
<protein>
    <submittedName>
        <fullName evidence="1">Uncharacterized protein</fullName>
    </submittedName>
</protein>
<evidence type="ECO:0000313" key="1">
    <source>
        <dbReference type="EMBL" id="CDM60721.1"/>
    </source>
</evidence>
<dbReference type="HOGENOM" id="CLU_2809524_0_0_5"/>
<reference evidence="1" key="1">
    <citation type="submission" date="2013-11" db="EMBL/GenBank/DDBJ databases">
        <title>Draft genome sequence of the broad-host-range Rhizobium sp. LPU83 strain, a member of the low-genetic diversity Oregon-like Rhizobium sp. group.</title>
        <authorList>
            <person name="Wibberg D."/>
            <person name="Puehler A."/>
            <person name="Schlueter A."/>
        </authorList>
    </citation>
    <scope>NUCLEOTIDE SEQUENCE [LARGE SCALE GENOMIC DNA]</scope>
    <source>
        <strain evidence="1">LPU83</strain>
        <plasmid evidence="1">pLPU83c</plasmid>
    </source>
</reference>
<keyword evidence="2" id="KW-1185">Reference proteome</keyword>
<name>W6S2V5_9HYPH</name>
<sequence>MDVGCSFFACWRWNNGIEGAASAAIGARLVILKNFTAEVVRKWKSEAEERAFQQLANGRAPRDGSVA</sequence>
<proteinExistence type="predicted"/>
<accession>W6S2V5</accession>
<keyword evidence="1" id="KW-0614">Plasmid</keyword>
<dbReference type="RefSeq" id="WP_024314996.1">
    <property type="nucleotide sequence ID" value="NZ_ATTO01000017.1"/>
</dbReference>
<gene>
    <name evidence="1" type="ORF">LPU83_pLPU83c_0159</name>
</gene>
<dbReference type="KEGG" id="rhl:LPU83_pLPU83c_0159"/>
<dbReference type="PATRIC" id="fig|348824.6.peg.4855"/>
<organism evidence="1 2">
    <name type="scientific">Rhizobium favelukesii</name>
    <dbReference type="NCBI Taxonomy" id="348824"/>
    <lineage>
        <taxon>Bacteria</taxon>
        <taxon>Pseudomonadati</taxon>
        <taxon>Pseudomonadota</taxon>
        <taxon>Alphaproteobacteria</taxon>
        <taxon>Hyphomicrobiales</taxon>
        <taxon>Rhizobiaceae</taxon>
        <taxon>Rhizobium/Agrobacterium group</taxon>
        <taxon>Rhizobium</taxon>
    </lineage>
</organism>
<evidence type="ECO:0000313" key="2">
    <source>
        <dbReference type="Proteomes" id="UP000019443"/>
    </source>
</evidence>
<geneLocation type="plasmid" evidence="1 2">
    <name>pLPU83c</name>
</geneLocation>